<sequence length="169" mass="18986">MRHQFFLYRMTLEEDRPFDIRNNGRPSPDCINAKMYQGNYIAVDGNQCGWSLKKDTPVDELPIFQSVLFESMFNLSALQLHGGLYRGEIRIPADFGDNYRRLDGNNNELVIAVMINVNHQLKMEPVSPDDLSVTLQPCPKGQICTPVQGGGKLGTLDGEQDPAGTDRKK</sequence>
<organism evidence="2 3">
    <name type="scientific">Cedecea neteri</name>
    <dbReference type="NCBI Taxonomy" id="158822"/>
    <lineage>
        <taxon>Bacteria</taxon>
        <taxon>Pseudomonadati</taxon>
        <taxon>Pseudomonadota</taxon>
        <taxon>Gammaproteobacteria</taxon>
        <taxon>Enterobacterales</taxon>
        <taxon>Enterobacteriaceae</taxon>
        <taxon>Cedecea</taxon>
    </lineage>
</organism>
<evidence type="ECO:0000313" key="3">
    <source>
        <dbReference type="Proteomes" id="UP000251197"/>
    </source>
</evidence>
<reference evidence="2 3" key="1">
    <citation type="submission" date="2018-06" db="EMBL/GenBank/DDBJ databases">
        <authorList>
            <consortium name="Pathogen Informatics"/>
            <person name="Doyle S."/>
        </authorList>
    </citation>
    <scope>NUCLEOTIDE SEQUENCE [LARGE SCALE GENOMIC DNA]</scope>
    <source>
        <strain evidence="2 3">NCTC12120</strain>
    </source>
</reference>
<feature type="region of interest" description="Disordered" evidence="1">
    <location>
        <begin position="146"/>
        <end position="169"/>
    </location>
</feature>
<evidence type="ECO:0000256" key="1">
    <source>
        <dbReference type="SAM" id="MobiDB-lite"/>
    </source>
</evidence>
<name>A0A2X3IFK4_9ENTR</name>
<protein>
    <submittedName>
        <fullName evidence="2">Uncharacterized protein</fullName>
    </submittedName>
</protein>
<evidence type="ECO:0000313" key="2">
    <source>
        <dbReference type="EMBL" id="SQC91248.1"/>
    </source>
</evidence>
<proteinExistence type="predicted"/>
<dbReference type="EMBL" id="UAVU01000007">
    <property type="protein sequence ID" value="SQC91248.1"/>
    <property type="molecule type" value="Genomic_DNA"/>
</dbReference>
<dbReference type="Proteomes" id="UP000251197">
    <property type="component" value="Unassembled WGS sequence"/>
</dbReference>
<dbReference type="AlphaFoldDB" id="A0A2X3IFK4"/>
<accession>A0A2X3IFK4</accession>
<gene>
    <name evidence="2" type="ORF">NCTC12120_04400</name>
</gene>